<name>A0A5N6R1V5_9ROSI</name>
<dbReference type="AlphaFoldDB" id="A0A5N6R1V5"/>
<protein>
    <submittedName>
        <fullName evidence="1">Uncharacterized protein</fullName>
    </submittedName>
</protein>
<gene>
    <name evidence="1" type="ORF">FH972_009426</name>
</gene>
<evidence type="ECO:0000313" key="2">
    <source>
        <dbReference type="Proteomes" id="UP000327013"/>
    </source>
</evidence>
<evidence type="ECO:0000313" key="1">
    <source>
        <dbReference type="EMBL" id="KAE8023759.1"/>
    </source>
</evidence>
<proteinExistence type="predicted"/>
<reference evidence="1 2" key="1">
    <citation type="submission" date="2019-06" db="EMBL/GenBank/DDBJ databases">
        <title>A chromosomal-level reference genome of Carpinus fangiana (Coryloideae, Betulaceae).</title>
        <authorList>
            <person name="Yang X."/>
            <person name="Wang Z."/>
            <person name="Zhang L."/>
            <person name="Hao G."/>
            <person name="Liu J."/>
            <person name="Yang Y."/>
        </authorList>
    </citation>
    <scope>NUCLEOTIDE SEQUENCE [LARGE SCALE GENOMIC DNA]</scope>
    <source>
        <strain evidence="1">Cfa_2016G</strain>
        <tissue evidence="1">Leaf</tissue>
    </source>
</reference>
<keyword evidence="2" id="KW-1185">Reference proteome</keyword>
<dbReference type="EMBL" id="CM017323">
    <property type="protein sequence ID" value="KAE8023759.1"/>
    <property type="molecule type" value="Genomic_DNA"/>
</dbReference>
<organism evidence="1 2">
    <name type="scientific">Carpinus fangiana</name>
    <dbReference type="NCBI Taxonomy" id="176857"/>
    <lineage>
        <taxon>Eukaryota</taxon>
        <taxon>Viridiplantae</taxon>
        <taxon>Streptophyta</taxon>
        <taxon>Embryophyta</taxon>
        <taxon>Tracheophyta</taxon>
        <taxon>Spermatophyta</taxon>
        <taxon>Magnoliopsida</taxon>
        <taxon>eudicotyledons</taxon>
        <taxon>Gunneridae</taxon>
        <taxon>Pentapetalae</taxon>
        <taxon>rosids</taxon>
        <taxon>fabids</taxon>
        <taxon>Fagales</taxon>
        <taxon>Betulaceae</taxon>
        <taxon>Carpinus</taxon>
    </lineage>
</organism>
<dbReference type="Proteomes" id="UP000327013">
    <property type="component" value="Chromosome 3"/>
</dbReference>
<sequence length="107" mass="12156">MYNVLIVKTHGRELKKDENLLSPTKDAYTMSSDASFDGSKFASVGVMIRRAKIGIFDFDIQSDCREAFDFLKKQVQLLPILQEKESKEYATAIKLGQIVPVLQLQEK</sequence>
<accession>A0A5N6R1V5</accession>